<evidence type="ECO:0008006" key="3">
    <source>
        <dbReference type="Google" id="ProtNLM"/>
    </source>
</evidence>
<protein>
    <recommendedName>
        <fullName evidence="3">Nucleotidyltransferase AbiEii toxin of type IV toxin-antitoxin system</fullName>
    </recommendedName>
</protein>
<gene>
    <name evidence="1" type="ORF">METEAL_07430</name>
</gene>
<dbReference type="Proteomes" id="UP001238179">
    <property type="component" value="Chromosome"/>
</dbReference>
<evidence type="ECO:0000313" key="2">
    <source>
        <dbReference type="Proteomes" id="UP001238179"/>
    </source>
</evidence>
<evidence type="ECO:0000313" key="1">
    <source>
        <dbReference type="EMBL" id="BDU71569.1"/>
    </source>
</evidence>
<dbReference type="RefSeq" id="WP_316414457.1">
    <property type="nucleotide sequence ID" value="NZ_AP027080.1"/>
</dbReference>
<dbReference type="AlphaFoldDB" id="A0AA48K778"/>
<reference evidence="2" key="1">
    <citation type="journal article" date="2023" name="Int. J. Syst. Evol. Microbiol.">
        <title>Mesoterricola silvestris gen. nov., sp. nov., Mesoterricola sediminis sp. nov., Geothrix oryzae sp. nov., Geothrix edaphica sp. nov., Geothrix rubra sp. nov., and Geothrix limicola sp. nov., six novel members of Acidobacteriota isolated from soils.</title>
        <authorList>
            <person name="Itoh H."/>
            <person name="Sugisawa Y."/>
            <person name="Mise K."/>
            <person name="Xu Z."/>
            <person name="Kuniyasu M."/>
            <person name="Ushijima N."/>
            <person name="Kawano K."/>
            <person name="Kobayashi E."/>
            <person name="Shiratori Y."/>
            <person name="Masuda Y."/>
            <person name="Senoo K."/>
        </authorList>
    </citation>
    <scope>NUCLEOTIDE SEQUENCE [LARGE SCALE GENOMIC DNA]</scope>
    <source>
        <strain evidence="2">W79</strain>
    </source>
</reference>
<dbReference type="InterPro" id="IPR014942">
    <property type="entry name" value="AbiEii"/>
</dbReference>
<dbReference type="KEGG" id="msil:METEAL_07430"/>
<organism evidence="1 2">
    <name type="scientific">Mesoterricola silvestris</name>
    <dbReference type="NCBI Taxonomy" id="2927979"/>
    <lineage>
        <taxon>Bacteria</taxon>
        <taxon>Pseudomonadati</taxon>
        <taxon>Acidobacteriota</taxon>
        <taxon>Holophagae</taxon>
        <taxon>Holophagales</taxon>
        <taxon>Holophagaceae</taxon>
        <taxon>Mesoterricola</taxon>
    </lineage>
</organism>
<proteinExistence type="predicted"/>
<dbReference type="EMBL" id="AP027080">
    <property type="protein sequence ID" value="BDU71569.1"/>
    <property type="molecule type" value="Genomic_DNA"/>
</dbReference>
<accession>A0AA48K778</accession>
<sequence length="254" mass="28523">MTELWQVLGEYRDAMVLIGGWVPDLLLPKAVPPHTGSLDVDVLLDPGPLRDEDRYAELVMLLKGRDYQETDKPFKLAKTVQVDDGEPIRVEVDFLLPRKPKTKRGKVMPDFRAIEADGARFALGHRQALTFQGRMPDGRQNTITIQVASLPAFIVMKAYALDGRDKPKDAYDLYFCLKNSIEGPKGLAEILRADLKNPEVQRALEILTSKFSTPDDYGPSSVAMFLDPEDPDERRFVARDAYALMKAFLEALAT</sequence>
<keyword evidence="2" id="KW-1185">Reference proteome</keyword>
<dbReference type="Pfam" id="PF08843">
    <property type="entry name" value="AbiEii"/>
    <property type="match status" value="1"/>
</dbReference>
<name>A0AA48K778_9BACT</name>